<keyword evidence="3" id="KW-0812">Transmembrane</keyword>
<reference evidence="4 5" key="1">
    <citation type="submission" date="2021-12" db="EMBL/GenBank/DDBJ databases">
        <title>Genome seq of p7.</title>
        <authorList>
            <person name="Seo T."/>
        </authorList>
    </citation>
    <scope>NUCLEOTIDE SEQUENCE [LARGE SCALE GENOMIC DNA]</scope>
    <source>
        <strain evidence="4 5">P7</strain>
    </source>
</reference>
<name>A0ABS8XKD3_9BURK</name>
<evidence type="ECO:0000313" key="4">
    <source>
        <dbReference type="EMBL" id="MCE4539382.1"/>
    </source>
</evidence>
<evidence type="ECO:0000313" key="5">
    <source>
        <dbReference type="Proteomes" id="UP001201463"/>
    </source>
</evidence>
<evidence type="ECO:0000256" key="2">
    <source>
        <dbReference type="SAM" id="MobiDB-lite"/>
    </source>
</evidence>
<gene>
    <name evidence="4" type="ORF">LXT12_19190</name>
</gene>
<keyword evidence="5" id="KW-1185">Reference proteome</keyword>
<comment type="caution">
    <text evidence="4">The sequence shown here is derived from an EMBL/GenBank/DDBJ whole genome shotgun (WGS) entry which is preliminary data.</text>
</comment>
<proteinExistence type="predicted"/>
<keyword evidence="3" id="KW-0472">Membrane</keyword>
<feature type="transmembrane region" description="Helical" evidence="3">
    <location>
        <begin position="39"/>
        <end position="58"/>
    </location>
</feature>
<dbReference type="RefSeq" id="WP_233393898.1">
    <property type="nucleotide sequence ID" value="NZ_JAJTWT010000008.1"/>
</dbReference>
<sequence length="238" mass="26171">MKAQTRIDLALLRRRLAPLQRRWERQAKRIDALSLRERVILFLSIVAVLAALFDTLVLSPLSGRARQRSEAQARQAAELAQLREQFVAVSRSGSEPAAALRRQLDEAQAERSQLDAELRQAATASAGEGLPTVLQRLLAQQPGLVLERLTLLDDTSVALPATASAPTGPRPPPTGMPGMSWQGVELQVQGGYREMQRYLQSLEAELPGLRWGEMHLTATGPGEPPRLVAQLFLLKIQP</sequence>
<keyword evidence="1" id="KW-0175">Coiled coil</keyword>
<dbReference type="EMBL" id="JAJTWT010000008">
    <property type="protein sequence ID" value="MCE4539382.1"/>
    <property type="molecule type" value="Genomic_DNA"/>
</dbReference>
<feature type="region of interest" description="Disordered" evidence="2">
    <location>
        <begin position="160"/>
        <end position="180"/>
    </location>
</feature>
<evidence type="ECO:0000256" key="3">
    <source>
        <dbReference type="SAM" id="Phobius"/>
    </source>
</evidence>
<dbReference type="Proteomes" id="UP001201463">
    <property type="component" value="Unassembled WGS sequence"/>
</dbReference>
<organism evidence="4 5">
    <name type="scientific">Pelomonas caseinilytica</name>
    <dbReference type="NCBI Taxonomy" id="2906763"/>
    <lineage>
        <taxon>Bacteria</taxon>
        <taxon>Pseudomonadati</taxon>
        <taxon>Pseudomonadota</taxon>
        <taxon>Betaproteobacteria</taxon>
        <taxon>Burkholderiales</taxon>
        <taxon>Sphaerotilaceae</taxon>
        <taxon>Roseateles</taxon>
    </lineage>
</organism>
<evidence type="ECO:0008006" key="6">
    <source>
        <dbReference type="Google" id="ProtNLM"/>
    </source>
</evidence>
<protein>
    <recommendedName>
        <fullName evidence="6">MSHA biogenesis protein MshJ</fullName>
    </recommendedName>
</protein>
<keyword evidence="3" id="KW-1133">Transmembrane helix</keyword>
<feature type="coiled-coil region" evidence="1">
    <location>
        <begin position="97"/>
        <end position="124"/>
    </location>
</feature>
<evidence type="ECO:0000256" key="1">
    <source>
        <dbReference type="SAM" id="Coils"/>
    </source>
</evidence>
<accession>A0ABS8XKD3</accession>